<name>A0A5C1H7L4_9APIC</name>
<keyword evidence="6" id="KW-0812">Transmembrane</keyword>
<dbReference type="InterPro" id="IPR023574">
    <property type="entry name" value="Ribosomal_uL4_dom_sf"/>
</dbReference>
<keyword evidence="3" id="KW-0687">Ribonucleoprotein</keyword>
<dbReference type="GO" id="GO:0003735">
    <property type="term" value="F:structural constituent of ribosome"/>
    <property type="evidence" value="ECO:0007669"/>
    <property type="project" value="InterPro"/>
</dbReference>
<sequence>MNIKYLSNKNILLFYPIRPFTNWLLFLKGTFILKGNINLQKYLNNKKKLFIKDTITKEYNYFIKPNTSSTKTRGQISKSNIKPRPQKKTGKSRAGTFKSPLWRGGGINFGPKPLNLKKKISNKILRLSKFLLFFNKRSNILIIKYDNIFPILTNNIDDHILKEIKLLGINLNSKLLIINTTSINLNKYIKKIKVINIANLLSLHLLFYKYIFIFI</sequence>
<dbReference type="InterPro" id="IPR013005">
    <property type="entry name" value="Ribosomal_uL4-like"/>
</dbReference>
<feature type="transmembrane region" description="Helical" evidence="6">
    <location>
        <begin position="194"/>
        <end position="213"/>
    </location>
</feature>
<dbReference type="PANTHER" id="PTHR10746">
    <property type="entry name" value="50S RIBOSOMAL PROTEIN L4"/>
    <property type="match status" value="1"/>
</dbReference>
<dbReference type="GO" id="GO:1990904">
    <property type="term" value="C:ribonucleoprotein complex"/>
    <property type="evidence" value="ECO:0007669"/>
    <property type="project" value="UniProtKB-KW"/>
</dbReference>
<keyword evidence="2 7" id="KW-0689">Ribosomal protein</keyword>
<dbReference type="InterPro" id="IPR002136">
    <property type="entry name" value="Ribosomal_uL4"/>
</dbReference>
<accession>A0A5C1H7L4</accession>
<dbReference type="EMBL" id="MK573200">
    <property type="protein sequence ID" value="QEM01607.1"/>
    <property type="molecule type" value="Genomic_DNA"/>
</dbReference>
<evidence type="ECO:0000256" key="5">
    <source>
        <dbReference type="SAM" id="MobiDB-lite"/>
    </source>
</evidence>
<feature type="region of interest" description="Disordered" evidence="5">
    <location>
        <begin position="69"/>
        <end position="98"/>
    </location>
</feature>
<reference evidence="7" key="1">
    <citation type="journal article" date="2019" name="Genome Biol. Evol.">
        <title>Nephromyces represents a diverse and novel lineage of the Apicomplexa that has retained apicoplasts.</title>
        <authorList>
            <person name="Munoz-Gomez S.A."/>
            <person name="Durnin K."/>
            <person name="Eme L."/>
            <person name="Paight C."/>
            <person name="Lane C.E."/>
            <person name="Saffo M.B."/>
            <person name="Slamovits C.H."/>
        </authorList>
    </citation>
    <scope>NUCLEOTIDE SEQUENCE</scope>
    <source>
        <strain evidence="7">442</strain>
    </source>
</reference>
<evidence type="ECO:0000256" key="1">
    <source>
        <dbReference type="ARBA" id="ARBA00010528"/>
    </source>
</evidence>
<proteinExistence type="inferred from homology"/>
<keyword evidence="6" id="KW-1133">Transmembrane helix</keyword>
<feature type="compositionally biased region" description="Polar residues" evidence="5">
    <location>
        <begin position="69"/>
        <end position="80"/>
    </location>
</feature>
<dbReference type="Pfam" id="PF00573">
    <property type="entry name" value="Ribosomal_L4"/>
    <property type="match status" value="1"/>
</dbReference>
<evidence type="ECO:0000256" key="4">
    <source>
        <dbReference type="ARBA" id="ARBA00040565"/>
    </source>
</evidence>
<organism evidence="7">
    <name type="scientific">Nephromyces sp. ex Molgula occidentalis</name>
    <dbReference type="NCBI Taxonomy" id="2544991"/>
    <lineage>
        <taxon>Eukaryota</taxon>
        <taxon>Sar</taxon>
        <taxon>Alveolata</taxon>
        <taxon>Apicomplexa</taxon>
        <taxon>Aconoidasida</taxon>
        <taxon>Nephromycida</taxon>
        <taxon>Nephromyces</taxon>
    </lineage>
</organism>
<dbReference type="Gene3D" id="3.40.1370.10">
    <property type="match status" value="1"/>
</dbReference>
<dbReference type="SUPFAM" id="SSF52166">
    <property type="entry name" value="Ribosomal protein L4"/>
    <property type="match status" value="1"/>
</dbReference>
<dbReference type="PANTHER" id="PTHR10746:SF6">
    <property type="entry name" value="LARGE RIBOSOMAL SUBUNIT PROTEIN UL4M"/>
    <property type="match status" value="1"/>
</dbReference>
<evidence type="ECO:0000256" key="3">
    <source>
        <dbReference type="ARBA" id="ARBA00023274"/>
    </source>
</evidence>
<evidence type="ECO:0000256" key="2">
    <source>
        <dbReference type="ARBA" id="ARBA00022980"/>
    </source>
</evidence>
<protein>
    <recommendedName>
        <fullName evidence="4">Large ribosomal subunit protein uL4m</fullName>
    </recommendedName>
</protein>
<comment type="similarity">
    <text evidence="1">Belongs to the universal ribosomal protein uL4 family.</text>
</comment>
<dbReference type="AlphaFoldDB" id="A0A5C1H7L4"/>
<evidence type="ECO:0000256" key="6">
    <source>
        <dbReference type="SAM" id="Phobius"/>
    </source>
</evidence>
<gene>
    <name evidence="7" type="primary">rpl4</name>
</gene>
<dbReference type="GO" id="GO:0006412">
    <property type="term" value="P:translation"/>
    <property type="evidence" value="ECO:0007669"/>
    <property type="project" value="InterPro"/>
</dbReference>
<keyword evidence="6" id="KW-0472">Membrane</keyword>
<evidence type="ECO:0000313" key="7">
    <source>
        <dbReference type="EMBL" id="QEM01607.1"/>
    </source>
</evidence>
<dbReference type="GO" id="GO:0005840">
    <property type="term" value="C:ribosome"/>
    <property type="evidence" value="ECO:0007669"/>
    <property type="project" value="UniProtKB-KW"/>
</dbReference>